<dbReference type="FunFam" id="2.40.30.170:FF:000010">
    <property type="entry name" value="Efflux RND transporter periplasmic adaptor subunit"/>
    <property type="match status" value="1"/>
</dbReference>
<dbReference type="GO" id="GO:1990281">
    <property type="term" value="C:efflux pump complex"/>
    <property type="evidence" value="ECO:0007669"/>
    <property type="project" value="TreeGrafter"/>
</dbReference>
<dbReference type="EMBL" id="VPFL01000008">
    <property type="protein sequence ID" value="TXF12125.1"/>
    <property type="molecule type" value="Genomic_DNA"/>
</dbReference>
<protein>
    <submittedName>
        <fullName evidence="6">Efflux RND transporter periplasmic adaptor subunit</fullName>
    </submittedName>
</protein>
<feature type="domain" description="CusB-like beta-barrel" evidence="5">
    <location>
        <begin position="210"/>
        <end position="283"/>
    </location>
</feature>
<dbReference type="RefSeq" id="WP_147799617.1">
    <property type="nucleotide sequence ID" value="NZ_VPFL01000008.1"/>
</dbReference>
<dbReference type="PANTHER" id="PTHR30469:SF33">
    <property type="entry name" value="SLR1207 PROTEIN"/>
    <property type="match status" value="1"/>
</dbReference>
<dbReference type="InterPro" id="IPR006143">
    <property type="entry name" value="RND_pump_MFP"/>
</dbReference>
<dbReference type="Pfam" id="PF25954">
    <property type="entry name" value="Beta-barrel_RND_2"/>
    <property type="match status" value="1"/>
</dbReference>
<feature type="coiled-coil region" evidence="2">
    <location>
        <begin position="98"/>
        <end position="163"/>
    </location>
</feature>
<dbReference type="Gene3D" id="2.40.30.170">
    <property type="match status" value="1"/>
</dbReference>
<evidence type="ECO:0000259" key="4">
    <source>
        <dbReference type="Pfam" id="PF25917"/>
    </source>
</evidence>
<dbReference type="InParanoid" id="A0A5C7EVJ4"/>
<dbReference type="Proteomes" id="UP000321201">
    <property type="component" value="Unassembled WGS sequence"/>
</dbReference>
<dbReference type="OrthoDB" id="9784484at2"/>
<comment type="similarity">
    <text evidence="1">Belongs to the membrane fusion protein (MFP) (TC 8.A.1) family.</text>
</comment>
<dbReference type="SUPFAM" id="SSF111369">
    <property type="entry name" value="HlyD-like secretion proteins"/>
    <property type="match status" value="1"/>
</dbReference>
<dbReference type="InterPro" id="IPR058792">
    <property type="entry name" value="Beta-barrel_RND_2"/>
</dbReference>
<dbReference type="FunCoup" id="A0A5C7EVJ4">
    <property type="interactions" value="273"/>
</dbReference>
<keyword evidence="7" id="KW-1185">Reference proteome</keyword>
<evidence type="ECO:0000313" key="7">
    <source>
        <dbReference type="Proteomes" id="UP000321201"/>
    </source>
</evidence>
<dbReference type="Gene3D" id="2.40.420.20">
    <property type="match status" value="1"/>
</dbReference>
<evidence type="ECO:0000256" key="1">
    <source>
        <dbReference type="ARBA" id="ARBA00009477"/>
    </source>
</evidence>
<dbReference type="GO" id="GO:0015562">
    <property type="term" value="F:efflux transmembrane transporter activity"/>
    <property type="evidence" value="ECO:0007669"/>
    <property type="project" value="TreeGrafter"/>
</dbReference>
<name>A0A5C7EVJ4_9PROT</name>
<dbReference type="NCBIfam" id="TIGR01730">
    <property type="entry name" value="RND_mfp"/>
    <property type="match status" value="1"/>
</dbReference>
<comment type="caution">
    <text evidence="6">The sequence shown here is derived from an EMBL/GenBank/DDBJ whole genome shotgun (WGS) entry which is preliminary data.</text>
</comment>
<sequence>MRIKAILFVGALALAAAAGGWAYLHRVNEQQPYVTALVDRGDIVQTISANGTLNPVVLVNVGTQISGTIHKLYADFNDQVKAGQVLAELDPSLIQAAIAQRQADLASAEAQLRLAQAKERRTRELVAQGFVHQAQLDDAIKEAEAAAAQVAAARAQLEREQVNLRYSVIRSPISGIVVARNVDVGQTVAASFQTPTLFQIAKDLKQMQIYAAVAEADVGAIQVGQQVRFTVDAFPDREFVGTVSQIRLNPMIQQNVVTYNVVVTADNREGILLPGMTAHVHITLRTRANALRVPNAALRFVPRGGRETGTERRRAEAPDRKTVYRLEEGKRLVPVQIRTGISDNHYTEVVGGELRPGDTIVLRQLRTDWPEAGGPFRFRL</sequence>
<proteinExistence type="inferred from homology"/>
<keyword evidence="2" id="KW-0175">Coiled coil</keyword>
<feature type="domain" description="Multidrug resistance protein MdtA-like alpha-helical hairpin" evidence="3">
    <location>
        <begin position="99"/>
        <end position="167"/>
    </location>
</feature>
<gene>
    <name evidence="6" type="ORF">FR698_07730</name>
</gene>
<dbReference type="PANTHER" id="PTHR30469">
    <property type="entry name" value="MULTIDRUG RESISTANCE PROTEIN MDTA"/>
    <property type="match status" value="1"/>
</dbReference>
<reference evidence="6 7" key="1">
    <citation type="submission" date="2019-08" db="EMBL/GenBank/DDBJ databases">
        <title>Pelomicrobium methylotrophicum gen. nov., sp. nov. a moderately thermophilic, facultatively anaerobic, lithoautotrophic and methylotrophic bacterium isolated from a terrestrial mud volcano.</title>
        <authorList>
            <person name="Slobodkina G.B."/>
            <person name="Merkel A.Y."/>
            <person name="Slobodkin A.I."/>
        </authorList>
    </citation>
    <scope>NUCLEOTIDE SEQUENCE [LARGE SCALE GENOMIC DNA]</scope>
    <source>
        <strain evidence="6 7">SM250</strain>
    </source>
</reference>
<dbReference type="Pfam" id="PF25917">
    <property type="entry name" value="BSH_RND"/>
    <property type="match status" value="1"/>
</dbReference>
<evidence type="ECO:0000256" key="2">
    <source>
        <dbReference type="SAM" id="Coils"/>
    </source>
</evidence>
<dbReference type="InterPro" id="IPR058624">
    <property type="entry name" value="MdtA-like_HH"/>
</dbReference>
<evidence type="ECO:0000313" key="6">
    <source>
        <dbReference type="EMBL" id="TXF12125.1"/>
    </source>
</evidence>
<feature type="domain" description="Multidrug resistance protein MdtA-like barrel-sandwich hybrid" evidence="4">
    <location>
        <begin position="59"/>
        <end position="196"/>
    </location>
</feature>
<accession>A0A5C7EVJ4</accession>
<evidence type="ECO:0000259" key="3">
    <source>
        <dbReference type="Pfam" id="PF25876"/>
    </source>
</evidence>
<dbReference type="AlphaFoldDB" id="A0A5C7EVJ4"/>
<evidence type="ECO:0000259" key="5">
    <source>
        <dbReference type="Pfam" id="PF25954"/>
    </source>
</evidence>
<dbReference type="Gene3D" id="2.40.50.100">
    <property type="match status" value="2"/>
</dbReference>
<dbReference type="InterPro" id="IPR058625">
    <property type="entry name" value="MdtA-like_BSH"/>
</dbReference>
<dbReference type="Pfam" id="PF25876">
    <property type="entry name" value="HH_MFP_RND"/>
    <property type="match status" value="1"/>
</dbReference>
<organism evidence="6 7">
    <name type="scientific">Pelomicrobium methylotrophicum</name>
    <dbReference type="NCBI Taxonomy" id="2602750"/>
    <lineage>
        <taxon>Bacteria</taxon>
        <taxon>Pseudomonadati</taxon>
        <taxon>Pseudomonadota</taxon>
        <taxon>Hydrogenophilia</taxon>
        <taxon>Hydrogenophilia incertae sedis</taxon>
        <taxon>Pelomicrobium</taxon>
    </lineage>
</organism>